<dbReference type="HOGENOM" id="CLU_071622_1_0_1"/>
<dbReference type="PANTHER" id="PTHR28090">
    <property type="entry name" value="PROTEIN ROT1"/>
    <property type="match status" value="1"/>
</dbReference>
<evidence type="ECO:0000313" key="1">
    <source>
        <dbReference type="EMBL" id="GAC93500.1"/>
    </source>
</evidence>
<dbReference type="eggNOG" id="ENOG502QQTG">
    <property type="taxonomic scope" value="Eukaryota"/>
</dbReference>
<dbReference type="GO" id="GO:0051082">
    <property type="term" value="F:unfolded protein binding"/>
    <property type="evidence" value="ECO:0007669"/>
    <property type="project" value="TreeGrafter"/>
</dbReference>
<dbReference type="GO" id="GO:0006458">
    <property type="term" value="P:'de novo' protein folding"/>
    <property type="evidence" value="ECO:0007669"/>
    <property type="project" value="InterPro"/>
</dbReference>
<evidence type="ECO:0000313" key="2">
    <source>
        <dbReference type="Proteomes" id="UP000014071"/>
    </source>
</evidence>
<dbReference type="InterPro" id="IPR019623">
    <property type="entry name" value="Rot1"/>
</dbReference>
<proteinExistence type="predicted"/>
<accession>R9P5X1</accession>
<organism evidence="1 2">
    <name type="scientific">Pseudozyma hubeiensis (strain SY62)</name>
    <name type="common">Yeast</name>
    <dbReference type="NCBI Taxonomy" id="1305764"/>
    <lineage>
        <taxon>Eukaryota</taxon>
        <taxon>Fungi</taxon>
        <taxon>Dikarya</taxon>
        <taxon>Basidiomycota</taxon>
        <taxon>Ustilaginomycotina</taxon>
        <taxon>Ustilaginomycetes</taxon>
        <taxon>Ustilaginales</taxon>
        <taxon>Ustilaginaceae</taxon>
        <taxon>Pseudozyma</taxon>
    </lineage>
</organism>
<keyword evidence="2" id="KW-1185">Reference proteome</keyword>
<dbReference type="AlphaFoldDB" id="R9P5X1"/>
<dbReference type="STRING" id="1305764.R9P5X1"/>
<dbReference type="EMBL" id="DF238776">
    <property type="protein sequence ID" value="GAC93500.1"/>
    <property type="molecule type" value="Genomic_DNA"/>
</dbReference>
<dbReference type="GeneID" id="24106366"/>
<dbReference type="RefSeq" id="XP_012187087.1">
    <property type="nucleotide sequence ID" value="XM_012331697.1"/>
</dbReference>
<reference evidence="2" key="1">
    <citation type="journal article" date="2013" name="Genome Announc.">
        <title>Draft genome sequence of the basidiomycetous yeast-like fungus Pseudozyma hubeiensis SY62, which produces an abundant amount of the biosurfactant mannosylerythritol lipids.</title>
        <authorList>
            <person name="Konishi M."/>
            <person name="Hatada Y."/>
            <person name="Horiuchi J."/>
        </authorList>
    </citation>
    <scope>NUCLEOTIDE SEQUENCE [LARGE SCALE GENOMIC DNA]</scope>
    <source>
        <strain evidence="2">SY62</strain>
    </source>
</reference>
<gene>
    <name evidence="1" type="ORF">PHSY_001065</name>
</gene>
<dbReference type="GO" id="GO:0005789">
    <property type="term" value="C:endoplasmic reticulum membrane"/>
    <property type="evidence" value="ECO:0007669"/>
    <property type="project" value="TreeGrafter"/>
</dbReference>
<protein>
    <submittedName>
        <fullName evidence="1">Putative cell wall organization and biogenesis-related protein</fullName>
    </submittedName>
</protein>
<dbReference type="OrthoDB" id="5327821at2759"/>
<dbReference type="PANTHER" id="PTHR28090:SF2">
    <property type="entry name" value="PROTEIN ROT1"/>
    <property type="match status" value="1"/>
</dbReference>
<dbReference type="Proteomes" id="UP000014071">
    <property type="component" value="Unassembled WGS sequence"/>
</dbReference>
<name>R9P5X1_PSEHS</name>
<sequence length="306" mass="34131">MRCLRIGCRLDCWRASLLVTTTIAILHSKPSLLLVERVFDQAPRSCDSNPICRDRRARARSRIIRRAASLILSSTLPRIHLLQQVSAHIRGIPSIMSRQTLSAVLTVALLALTLLPDLTSAQDALTFQNVTSLMGTWSSGSQNVTTGIEFFNPITQEFTLPATSGISYSFTDDGYFEESRYQFVSNPVTNRCFKASLIWQHGTYAFHSNGSITLQPYPADGYIQVLDPCGAQTSSIYRYAEFELISSWYNFQDDHPGFMASGTSAYALQLSQFDGAKLPMLFLRNRPPNMLPTKQLFQQVLNDAGA</sequence>
<dbReference type="Pfam" id="PF10681">
    <property type="entry name" value="Rot1"/>
    <property type="match status" value="1"/>
</dbReference>